<evidence type="ECO:0000313" key="3">
    <source>
        <dbReference type="EMBL" id="CAB4824208.1"/>
    </source>
</evidence>
<dbReference type="AlphaFoldDB" id="A0A6J6MN58"/>
<reference evidence="2" key="1">
    <citation type="submission" date="2020-05" db="EMBL/GenBank/DDBJ databases">
        <authorList>
            <person name="Chiriac C."/>
            <person name="Salcher M."/>
            <person name="Ghai R."/>
            <person name="Kavagutti S V."/>
        </authorList>
    </citation>
    <scope>NUCLEOTIDE SEQUENCE</scope>
</reference>
<feature type="region of interest" description="Disordered" evidence="1">
    <location>
        <begin position="1"/>
        <end position="28"/>
    </location>
</feature>
<sequence length="286" mass="30588">MSQPPNFGQAFDLSSLGRPKTPPPAHMPGLEVTAGNLTTDFLPSSKEKPVIIIAWSLRSPESQEMVSTLAAMEKSYAGSWILGRLDIDAEPAVAQAFQTKSIPYAVAIIAEQMVPLFEQSYPEAQIRLVLDKVLALAAEQGVGGAPIEVSEPEEDEAMAALEAGDFLLAEAAYKKLLARKPADSFAKLGLAQTQLLLRTDGLELNTILTKAKASPNDLALQLQAADMEIVNGGVEAAFNRLLDLVKNSSGDVRNKAREHLVGLFLLVDPSDPRLSAARSALANALY</sequence>
<dbReference type="Pfam" id="PF14561">
    <property type="entry name" value="TPR_20"/>
    <property type="match status" value="1"/>
</dbReference>
<dbReference type="Gene3D" id="1.25.40.10">
    <property type="entry name" value="Tetratricopeptide repeat domain"/>
    <property type="match status" value="1"/>
</dbReference>
<accession>A0A6J6MN58</accession>
<protein>
    <submittedName>
        <fullName evidence="2">Unannotated protein</fullName>
    </submittedName>
</protein>
<dbReference type="InterPro" id="IPR011990">
    <property type="entry name" value="TPR-like_helical_dom_sf"/>
</dbReference>
<dbReference type="CDD" id="cd02956">
    <property type="entry name" value="ybbN"/>
    <property type="match status" value="1"/>
</dbReference>
<name>A0A6J6MN58_9ZZZZ</name>
<dbReference type="Gene3D" id="3.40.30.10">
    <property type="entry name" value="Glutaredoxin"/>
    <property type="match status" value="1"/>
</dbReference>
<gene>
    <name evidence="2" type="ORF">UFOPK2359_00290</name>
    <name evidence="3" type="ORF">UFOPK3167_00490</name>
</gene>
<dbReference type="SUPFAM" id="SSF52833">
    <property type="entry name" value="Thioredoxin-like"/>
    <property type="match status" value="1"/>
</dbReference>
<organism evidence="2">
    <name type="scientific">freshwater metagenome</name>
    <dbReference type="NCBI Taxonomy" id="449393"/>
    <lineage>
        <taxon>unclassified sequences</taxon>
        <taxon>metagenomes</taxon>
        <taxon>ecological metagenomes</taxon>
    </lineage>
</organism>
<proteinExistence type="predicted"/>
<dbReference type="EMBL" id="CAEZXG010000010">
    <property type="protein sequence ID" value="CAB4675216.1"/>
    <property type="molecule type" value="Genomic_DNA"/>
</dbReference>
<evidence type="ECO:0000256" key="1">
    <source>
        <dbReference type="SAM" id="MobiDB-lite"/>
    </source>
</evidence>
<dbReference type="InterPro" id="IPR036249">
    <property type="entry name" value="Thioredoxin-like_sf"/>
</dbReference>
<dbReference type="EMBL" id="CAFABF010000014">
    <property type="protein sequence ID" value="CAB4824208.1"/>
    <property type="molecule type" value="Genomic_DNA"/>
</dbReference>
<evidence type="ECO:0000313" key="2">
    <source>
        <dbReference type="EMBL" id="CAB4675216.1"/>
    </source>
</evidence>